<name>A0A843U447_COLES</name>
<dbReference type="Gene3D" id="3.90.550.10">
    <property type="entry name" value="Spore Coat Polysaccharide Biosynthesis Protein SpsA, Chain A"/>
    <property type="match status" value="1"/>
</dbReference>
<evidence type="ECO:0000256" key="11">
    <source>
        <dbReference type="SAM" id="Phobius"/>
    </source>
</evidence>
<keyword evidence="7" id="KW-0961">Cell wall biogenesis/degradation</keyword>
<feature type="binding site" evidence="10">
    <location>
        <position position="268"/>
    </location>
    <ligand>
        <name>Mn(2+)</name>
        <dbReference type="ChEBI" id="CHEBI:29035"/>
    </ligand>
</feature>
<evidence type="ECO:0000256" key="3">
    <source>
        <dbReference type="ARBA" id="ARBA00022679"/>
    </source>
</evidence>
<keyword evidence="3" id="KW-0808">Transferase</keyword>
<protein>
    <recommendedName>
        <fullName evidence="14">Cellulose synthase-like protein H1</fullName>
    </recommendedName>
</protein>
<evidence type="ECO:0000313" key="12">
    <source>
        <dbReference type="EMBL" id="MQL76730.1"/>
    </source>
</evidence>
<evidence type="ECO:0000256" key="2">
    <source>
        <dbReference type="ARBA" id="ARBA00022676"/>
    </source>
</evidence>
<keyword evidence="5 11" id="KW-1133">Transmembrane helix</keyword>
<feature type="active site" evidence="8">
    <location>
        <position position="134"/>
    </location>
</feature>
<evidence type="ECO:0008006" key="14">
    <source>
        <dbReference type="Google" id="ProtNLM"/>
    </source>
</evidence>
<feature type="binding site" evidence="9">
    <location>
        <position position="105"/>
    </location>
    <ligand>
        <name>UDP-alpha-D-glucose</name>
        <dbReference type="ChEBI" id="CHEBI:58885"/>
    </ligand>
</feature>
<comment type="caution">
    <text evidence="12">The sequence shown here is derived from an EMBL/GenBank/DDBJ whole genome shotgun (WGS) entry which is preliminary data.</text>
</comment>
<evidence type="ECO:0000256" key="9">
    <source>
        <dbReference type="PIRSR" id="PIRSR605150-2"/>
    </source>
</evidence>
<dbReference type="Pfam" id="PF03552">
    <property type="entry name" value="Cellulose_synt"/>
    <property type="match status" value="2"/>
</dbReference>
<dbReference type="GO" id="GO:0030244">
    <property type="term" value="P:cellulose biosynthetic process"/>
    <property type="evidence" value="ECO:0007669"/>
    <property type="project" value="InterPro"/>
</dbReference>
<evidence type="ECO:0000256" key="6">
    <source>
        <dbReference type="ARBA" id="ARBA00023136"/>
    </source>
</evidence>
<dbReference type="InterPro" id="IPR029044">
    <property type="entry name" value="Nucleotide-diphossugar_trans"/>
</dbReference>
<evidence type="ECO:0000256" key="5">
    <source>
        <dbReference type="ARBA" id="ARBA00022989"/>
    </source>
</evidence>
<evidence type="ECO:0000256" key="7">
    <source>
        <dbReference type="ARBA" id="ARBA00023316"/>
    </source>
</evidence>
<dbReference type="OrthoDB" id="72851at2759"/>
<dbReference type="AlphaFoldDB" id="A0A843U447"/>
<evidence type="ECO:0000256" key="4">
    <source>
        <dbReference type="ARBA" id="ARBA00022692"/>
    </source>
</evidence>
<evidence type="ECO:0000256" key="10">
    <source>
        <dbReference type="PIRSR" id="PIRSR605150-3"/>
    </source>
</evidence>
<reference evidence="12" key="1">
    <citation type="submission" date="2017-07" db="EMBL/GenBank/DDBJ databases">
        <title>Taro Niue Genome Assembly and Annotation.</title>
        <authorList>
            <person name="Atibalentja N."/>
            <person name="Keating K."/>
            <person name="Fields C.J."/>
        </authorList>
    </citation>
    <scope>NUCLEOTIDE SEQUENCE</scope>
    <source>
        <strain evidence="12">Niue_2</strain>
        <tissue evidence="12">Leaf</tissue>
    </source>
</reference>
<feature type="transmembrane region" description="Helical" evidence="11">
    <location>
        <begin position="46"/>
        <end position="67"/>
    </location>
</feature>
<organism evidence="12 13">
    <name type="scientific">Colocasia esculenta</name>
    <name type="common">Wild taro</name>
    <name type="synonym">Arum esculentum</name>
    <dbReference type="NCBI Taxonomy" id="4460"/>
    <lineage>
        <taxon>Eukaryota</taxon>
        <taxon>Viridiplantae</taxon>
        <taxon>Streptophyta</taxon>
        <taxon>Embryophyta</taxon>
        <taxon>Tracheophyta</taxon>
        <taxon>Spermatophyta</taxon>
        <taxon>Magnoliopsida</taxon>
        <taxon>Liliopsida</taxon>
        <taxon>Araceae</taxon>
        <taxon>Aroideae</taxon>
        <taxon>Colocasieae</taxon>
        <taxon>Colocasia</taxon>
    </lineage>
</organism>
<evidence type="ECO:0000256" key="8">
    <source>
        <dbReference type="PIRSR" id="PIRSR605150-1"/>
    </source>
</evidence>
<dbReference type="GO" id="GO:0016760">
    <property type="term" value="F:cellulose synthase (UDP-forming) activity"/>
    <property type="evidence" value="ECO:0007669"/>
    <property type="project" value="InterPro"/>
</dbReference>
<keyword evidence="4 11" id="KW-0812">Transmembrane</keyword>
<dbReference type="GO" id="GO:0071555">
    <property type="term" value="P:cell wall organization"/>
    <property type="evidence" value="ECO:0007669"/>
    <property type="project" value="UniProtKB-KW"/>
</dbReference>
<proteinExistence type="predicted"/>
<keyword evidence="6 11" id="KW-0472">Membrane</keyword>
<comment type="subcellular location">
    <subcellularLocation>
        <location evidence="1">Endomembrane system</location>
        <topology evidence="1">Multi-pass membrane protein</topology>
    </subcellularLocation>
</comment>
<feature type="binding site" evidence="10">
    <location>
        <position position="292"/>
    </location>
    <ligand>
        <name>Mn(2+)</name>
        <dbReference type="ChEBI" id="CHEBI:29035"/>
    </ligand>
</feature>
<dbReference type="GO" id="GO:0012505">
    <property type="term" value="C:endomembrane system"/>
    <property type="evidence" value="ECO:0007669"/>
    <property type="project" value="UniProtKB-SubCell"/>
</dbReference>
<evidence type="ECO:0000256" key="1">
    <source>
        <dbReference type="ARBA" id="ARBA00004127"/>
    </source>
</evidence>
<sequence>MPTPNAFPLQERIPVGSTLKRVAHLAILSLLVLLLLYRLSSLPHHGLPWLLALLCEAWFTFVWLLNVNAKWNPVIRRTHPAHISKRCEDLPAVDMFVTTADPVLEPPIVTVNTVLSLLAIEYPAHKLACYVSDDACSPLTYHALVEASEFAKSWVPFCRKNGVGVRAPCVYFSREPEPRQLLSPGFLKDWELMKDRYEQLREKIEEAGRAGDHLCFDDELSRPTKLDRGGHPSTVKFIWENKANVADGIPHLIYVAREKRPRYPHHYKAGAMNVLTRVSGVITNAPFMLNVDCDSFANNPQVILHAMCLLLGFEEEAMSGFVQCPQKFHGGLKDDPFGNQFVVAQLTAGLGMDGLQGPFYLGTGCVHRRKVIYGAAPNGEFSAQEPELERKFGSSRELKESAMEVLMGASKTTLAIKDLSSSVYAAQQVASCTYEFGTSWGEEVGFVYGSTTEDVQTGLRIHGMGWSSVNCSLDPPGFLGNAPVDGPASMTQIKRWSTGLLEVVVGRNSPLLATLAGELRFRQCLCYLSLNVWALRSLPELCYALLPPYCVMADTSFLPKVSKHSQLH</sequence>
<feature type="active site" evidence="8">
    <location>
        <position position="454"/>
    </location>
</feature>
<dbReference type="InterPro" id="IPR005150">
    <property type="entry name" value="Cellulose_synth"/>
</dbReference>
<accession>A0A843U447</accession>
<dbReference type="PANTHER" id="PTHR13301">
    <property type="entry name" value="X-BOX TRANSCRIPTION FACTOR-RELATED"/>
    <property type="match status" value="1"/>
</dbReference>
<evidence type="ECO:0000313" key="13">
    <source>
        <dbReference type="Proteomes" id="UP000652761"/>
    </source>
</evidence>
<dbReference type="GO" id="GO:0016020">
    <property type="term" value="C:membrane"/>
    <property type="evidence" value="ECO:0007669"/>
    <property type="project" value="InterPro"/>
</dbReference>
<gene>
    <name evidence="12" type="ORF">Taro_009128</name>
</gene>
<dbReference type="Proteomes" id="UP000652761">
    <property type="component" value="Unassembled WGS sequence"/>
</dbReference>
<feature type="binding site" evidence="9">
    <location>
        <position position="134"/>
    </location>
    <ligand>
        <name>UDP-alpha-D-glucose</name>
        <dbReference type="ChEBI" id="CHEBI:58885"/>
    </ligand>
</feature>
<feature type="transmembrane region" description="Helical" evidence="11">
    <location>
        <begin position="22"/>
        <end position="40"/>
    </location>
</feature>
<dbReference type="GO" id="GO:0071669">
    <property type="term" value="P:plant-type cell wall organization or biogenesis"/>
    <property type="evidence" value="ECO:0007669"/>
    <property type="project" value="UniProtKB-ARBA"/>
</dbReference>
<keyword evidence="13" id="KW-1185">Reference proteome</keyword>
<dbReference type="EMBL" id="NMUH01000315">
    <property type="protein sequence ID" value="MQL76730.1"/>
    <property type="molecule type" value="Genomic_DNA"/>
</dbReference>
<keyword evidence="2" id="KW-0328">Glycosyltransferase</keyword>